<keyword evidence="3" id="KW-1185">Reference proteome</keyword>
<proteinExistence type="predicted"/>
<comment type="caution">
    <text evidence="2">The sequence shown here is derived from an EMBL/GenBank/DDBJ whole genome shotgun (WGS) entry which is preliminary data.</text>
</comment>
<feature type="compositionally biased region" description="Polar residues" evidence="1">
    <location>
        <begin position="29"/>
        <end position="42"/>
    </location>
</feature>
<organism evidence="2 3">
    <name type="scientific">Microbulbifer taiwanensis</name>
    <dbReference type="NCBI Taxonomy" id="986746"/>
    <lineage>
        <taxon>Bacteria</taxon>
        <taxon>Pseudomonadati</taxon>
        <taxon>Pseudomonadota</taxon>
        <taxon>Gammaproteobacteria</taxon>
        <taxon>Cellvibrionales</taxon>
        <taxon>Microbulbiferaceae</taxon>
        <taxon>Microbulbifer</taxon>
    </lineage>
</organism>
<evidence type="ECO:0008006" key="4">
    <source>
        <dbReference type="Google" id="ProtNLM"/>
    </source>
</evidence>
<reference evidence="3" key="1">
    <citation type="journal article" date="2019" name="Int. J. Syst. Evol. Microbiol.">
        <title>The Global Catalogue of Microorganisms (GCM) 10K type strain sequencing project: providing services to taxonomists for standard genome sequencing and annotation.</title>
        <authorList>
            <consortium name="The Broad Institute Genomics Platform"/>
            <consortium name="The Broad Institute Genome Sequencing Center for Infectious Disease"/>
            <person name="Wu L."/>
            <person name="Ma J."/>
        </authorList>
    </citation>
    <scope>NUCLEOTIDE SEQUENCE [LARGE SCALE GENOMIC DNA]</scope>
    <source>
        <strain evidence="3">CGMCC 1.13718</strain>
    </source>
</reference>
<feature type="region of interest" description="Disordered" evidence="1">
    <location>
        <begin position="29"/>
        <end position="48"/>
    </location>
</feature>
<dbReference type="RefSeq" id="WP_193191709.1">
    <property type="nucleotide sequence ID" value="NZ_JACZFR010000021.1"/>
</dbReference>
<evidence type="ECO:0000313" key="3">
    <source>
        <dbReference type="Proteomes" id="UP001596425"/>
    </source>
</evidence>
<evidence type="ECO:0000313" key="2">
    <source>
        <dbReference type="EMBL" id="MFC6634682.1"/>
    </source>
</evidence>
<dbReference type="EMBL" id="JBHSVR010000001">
    <property type="protein sequence ID" value="MFC6634682.1"/>
    <property type="molecule type" value="Genomic_DNA"/>
</dbReference>
<name>A0ABW1YRD4_9GAMM</name>
<sequence>MATAKALHNSQDKLKQAYHLAGEAAQETAQSLRARATSSLNTSKKRATDLEQRAEASIKAHPVLSVTCAFAAGWVIAKLLK</sequence>
<evidence type="ECO:0000256" key="1">
    <source>
        <dbReference type="SAM" id="MobiDB-lite"/>
    </source>
</evidence>
<gene>
    <name evidence="2" type="ORF">ACFQBM_15445</name>
</gene>
<accession>A0ABW1YRD4</accession>
<dbReference type="Proteomes" id="UP001596425">
    <property type="component" value="Unassembled WGS sequence"/>
</dbReference>
<protein>
    <recommendedName>
        <fullName evidence="4">DUF883 domain-containing protein</fullName>
    </recommendedName>
</protein>